<reference evidence="9" key="1">
    <citation type="submission" date="2020-08" db="EMBL/GenBank/DDBJ databases">
        <title>Genome sequencing and assembly of the red palm weevil Rhynchophorus ferrugineus.</title>
        <authorList>
            <person name="Dias G.B."/>
            <person name="Bergman C.M."/>
            <person name="Manee M."/>
        </authorList>
    </citation>
    <scope>NUCLEOTIDE SEQUENCE</scope>
    <source>
        <strain evidence="9">AA-2017</strain>
        <tissue evidence="9">Whole larva</tissue>
    </source>
</reference>
<dbReference type="InterPro" id="IPR001111">
    <property type="entry name" value="TGF-b_propeptide"/>
</dbReference>
<evidence type="ECO:0000313" key="9">
    <source>
        <dbReference type="EMBL" id="KAF7287245.1"/>
    </source>
</evidence>
<dbReference type="SMART" id="SM00204">
    <property type="entry name" value="TGFB"/>
    <property type="match status" value="1"/>
</dbReference>
<keyword evidence="3" id="KW-0964">Secreted</keyword>
<feature type="domain" description="TGF-beta family profile" evidence="8">
    <location>
        <begin position="285"/>
        <end position="397"/>
    </location>
</feature>
<accession>A0A834IZP2</accession>
<evidence type="ECO:0000256" key="2">
    <source>
        <dbReference type="ARBA" id="ARBA00006656"/>
    </source>
</evidence>
<dbReference type="CDD" id="cd13756">
    <property type="entry name" value="TGF_beta_BMPs_GDFs"/>
    <property type="match status" value="1"/>
</dbReference>
<keyword evidence="4 6" id="KW-0339">Growth factor</keyword>
<evidence type="ECO:0000256" key="1">
    <source>
        <dbReference type="ARBA" id="ARBA00004613"/>
    </source>
</evidence>
<dbReference type="GO" id="GO:0005125">
    <property type="term" value="F:cytokine activity"/>
    <property type="evidence" value="ECO:0007669"/>
    <property type="project" value="TreeGrafter"/>
</dbReference>
<dbReference type="Gene3D" id="2.10.90.10">
    <property type="entry name" value="Cystine-knot cytokines"/>
    <property type="match status" value="1"/>
</dbReference>
<dbReference type="GO" id="GO:0008083">
    <property type="term" value="F:growth factor activity"/>
    <property type="evidence" value="ECO:0007669"/>
    <property type="project" value="UniProtKB-KW"/>
</dbReference>
<gene>
    <name evidence="9" type="ORF">GWI33_002064</name>
</gene>
<keyword evidence="10" id="KW-1185">Reference proteome</keyword>
<feature type="chain" id="PRO_5032532718" description="TGF-beta family profile domain-containing protein" evidence="7">
    <location>
        <begin position="23"/>
        <end position="397"/>
    </location>
</feature>
<sequence length="397" mass="46689">MIVRRLAFAAILIVIQVSIGEALNYTGKSYYFKTNGNNEFTVYNRIHFLNHNITDYRANPHAPQNFKVTKNTVTMTKPTQDNIKNTHLYLDPEWHHDRKPTNKPDLPQFIKKFYEHRAEESDETHTVRILFNVNRNTSGAVIKFNMQSLNPYENVSDADMYFYWPLENTSSIYRSSVVLRLYQLEKQFNNELNDTELDNPDIHKLFNVIYISKAQRGWQTFKIKKPIDNWLKGDENLGLLLTISDYDENKLISVFNDTNDGILRTFAVINIQSNDTNDQVTNKTVTKRQSTIVPTQKCSRKPWQIDFNQLHWDDFILYPEKSFNAYQCAGKCHVNDQDNRVVNYVKLKQWNHVRGHREKSCCVPTSFSSLPIMFYDRFDNVVMKNYDDMVVDECGCR</sequence>
<evidence type="ECO:0000256" key="4">
    <source>
        <dbReference type="ARBA" id="ARBA00023030"/>
    </source>
</evidence>
<dbReference type="Gene3D" id="2.60.120.970">
    <property type="match status" value="1"/>
</dbReference>
<comment type="caution">
    <text evidence="9">The sequence shown here is derived from an EMBL/GenBank/DDBJ whole genome shotgun (WGS) entry which is preliminary data.</text>
</comment>
<dbReference type="EMBL" id="JAACXV010000015">
    <property type="protein sequence ID" value="KAF7287245.1"/>
    <property type="molecule type" value="Genomic_DNA"/>
</dbReference>
<dbReference type="Pfam" id="PF00688">
    <property type="entry name" value="TGFb_propeptide"/>
    <property type="match status" value="1"/>
</dbReference>
<evidence type="ECO:0000256" key="7">
    <source>
        <dbReference type="SAM" id="SignalP"/>
    </source>
</evidence>
<dbReference type="Pfam" id="PF00019">
    <property type="entry name" value="TGF_beta"/>
    <property type="match status" value="1"/>
</dbReference>
<dbReference type="OrthoDB" id="5987191at2759"/>
<dbReference type="InterPro" id="IPR001839">
    <property type="entry name" value="TGF-b_C"/>
</dbReference>
<organism evidence="9 10">
    <name type="scientific">Rhynchophorus ferrugineus</name>
    <name type="common">Red palm weevil</name>
    <name type="synonym">Curculio ferrugineus</name>
    <dbReference type="NCBI Taxonomy" id="354439"/>
    <lineage>
        <taxon>Eukaryota</taxon>
        <taxon>Metazoa</taxon>
        <taxon>Ecdysozoa</taxon>
        <taxon>Arthropoda</taxon>
        <taxon>Hexapoda</taxon>
        <taxon>Insecta</taxon>
        <taxon>Pterygota</taxon>
        <taxon>Neoptera</taxon>
        <taxon>Endopterygota</taxon>
        <taxon>Coleoptera</taxon>
        <taxon>Polyphaga</taxon>
        <taxon>Cucujiformia</taxon>
        <taxon>Curculionidae</taxon>
        <taxon>Dryophthorinae</taxon>
        <taxon>Rhynchophorus</taxon>
    </lineage>
</organism>
<feature type="signal peptide" evidence="7">
    <location>
        <begin position="1"/>
        <end position="22"/>
    </location>
</feature>
<dbReference type="PANTHER" id="PTHR11848:SF119">
    <property type="entry name" value="TGF-BETA FAMILY PROFILE DOMAIN-CONTAINING PROTEIN"/>
    <property type="match status" value="1"/>
</dbReference>
<evidence type="ECO:0000313" key="10">
    <source>
        <dbReference type="Proteomes" id="UP000625711"/>
    </source>
</evidence>
<evidence type="ECO:0000256" key="6">
    <source>
        <dbReference type="RuleBase" id="RU000354"/>
    </source>
</evidence>
<dbReference type="InterPro" id="IPR015615">
    <property type="entry name" value="TGF-beta-rel"/>
</dbReference>
<protein>
    <recommendedName>
        <fullName evidence="8">TGF-beta family profile domain-containing protein</fullName>
    </recommendedName>
</protein>
<comment type="subcellular location">
    <subcellularLocation>
        <location evidence="1">Secreted</location>
    </subcellularLocation>
</comment>
<evidence type="ECO:0000259" key="8">
    <source>
        <dbReference type="PROSITE" id="PS51362"/>
    </source>
</evidence>
<dbReference type="InterPro" id="IPR029034">
    <property type="entry name" value="Cystine-knot_cytokine"/>
</dbReference>
<comment type="similarity">
    <text evidence="2 6">Belongs to the TGF-beta family.</text>
</comment>
<evidence type="ECO:0000256" key="3">
    <source>
        <dbReference type="ARBA" id="ARBA00022525"/>
    </source>
</evidence>
<keyword evidence="5" id="KW-1015">Disulfide bond</keyword>
<keyword evidence="7" id="KW-0732">Signal</keyword>
<dbReference type="Proteomes" id="UP000625711">
    <property type="component" value="Unassembled WGS sequence"/>
</dbReference>
<dbReference type="PANTHER" id="PTHR11848">
    <property type="entry name" value="TGF-BETA FAMILY"/>
    <property type="match status" value="1"/>
</dbReference>
<proteinExistence type="inferred from homology"/>
<dbReference type="AlphaFoldDB" id="A0A834IZP2"/>
<dbReference type="SUPFAM" id="SSF57501">
    <property type="entry name" value="Cystine-knot cytokines"/>
    <property type="match status" value="1"/>
</dbReference>
<evidence type="ECO:0000256" key="5">
    <source>
        <dbReference type="ARBA" id="ARBA00023157"/>
    </source>
</evidence>
<dbReference type="PROSITE" id="PS51362">
    <property type="entry name" value="TGF_BETA_2"/>
    <property type="match status" value="1"/>
</dbReference>
<dbReference type="GO" id="GO:0005615">
    <property type="term" value="C:extracellular space"/>
    <property type="evidence" value="ECO:0007669"/>
    <property type="project" value="TreeGrafter"/>
</dbReference>
<name>A0A834IZP2_RHYFE</name>